<evidence type="ECO:0000313" key="4">
    <source>
        <dbReference type="Proteomes" id="UP001596356"/>
    </source>
</evidence>
<evidence type="ECO:0000259" key="1">
    <source>
        <dbReference type="Pfam" id="PF13649"/>
    </source>
</evidence>
<organism evidence="3 4">
    <name type="scientific">Branchiibius cervicis</name>
    <dbReference type="NCBI Taxonomy" id="908252"/>
    <lineage>
        <taxon>Bacteria</taxon>
        <taxon>Bacillati</taxon>
        <taxon>Actinomycetota</taxon>
        <taxon>Actinomycetes</taxon>
        <taxon>Micrococcales</taxon>
        <taxon>Dermacoccaceae</taxon>
        <taxon>Branchiibius</taxon>
    </lineage>
</organism>
<dbReference type="InterPro" id="IPR041698">
    <property type="entry name" value="Methyltransf_25"/>
</dbReference>
<accession>A0ABW2AVL3</accession>
<sequence length="408" mass="43410">MDPALVARLATGEGWGLLQSLPPYDEQAAIALGSRLRADGFDPDLVAAALTQSRLRARAAVKFGDAVQQMLFTADGVEQATRGRIAALHASRFANAGVETVFDLGCGIGADAIALAQAGLHVHAVDADETTAAVAAVNLRPWPRVSVQHARAEDVMLPSGEAARSTGAWLDPARRTPGVTDAKGRTRRTFSLEELAPSWDFVLDVAHRLPAVGAKLSPSMPHAAVPSDAAAEWVSYRGEVLECAMWWGSLAPVKGRSAVVVLDEHAPERITEADAADATHDTAHLDQVRGFLYEADRAVIRAGLTGALVNAVDGRELAPGLGYVTSAKQRFVPWAKRYAVREAIAFNVKALRARLRDEQIGNLTIKKKGVSLDADGLRRQLRLSGPRSGTIAITRVSGVQAVLLLADE</sequence>
<evidence type="ECO:0000313" key="3">
    <source>
        <dbReference type="EMBL" id="MFC6714905.1"/>
    </source>
</evidence>
<dbReference type="Gene3D" id="3.40.50.150">
    <property type="entry name" value="Vaccinia Virus protein VP39"/>
    <property type="match status" value="1"/>
</dbReference>
<keyword evidence="3" id="KW-0489">Methyltransferase</keyword>
<gene>
    <name evidence="3" type="ORF">ACFQBT_14225</name>
</gene>
<reference evidence="4" key="1">
    <citation type="journal article" date="2019" name="Int. J. Syst. Evol. Microbiol.">
        <title>The Global Catalogue of Microorganisms (GCM) 10K type strain sequencing project: providing services to taxonomists for standard genome sequencing and annotation.</title>
        <authorList>
            <consortium name="The Broad Institute Genomics Platform"/>
            <consortium name="The Broad Institute Genome Sequencing Center for Infectious Disease"/>
            <person name="Wu L."/>
            <person name="Ma J."/>
        </authorList>
    </citation>
    <scope>NUCLEOTIDE SEQUENCE [LARGE SCALE GENOMIC DNA]</scope>
    <source>
        <strain evidence="4">NBRC 106593</strain>
    </source>
</reference>
<dbReference type="GO" id="GO:0032259">
    <property type="term" value="P:methylation"/>
    <property type="evidence" value="ECO:0007669"/>
    <property type="project" value="UniProtKB-KW"/>
</dbReference>
<protein>
    <submittedName>
        <fullName evidence="3">Methyltransferase domain-containing protein</fullName>
    </submittedName>
</protein>
<evidence type="ECO:0000259" key="2">
    <source>
        <dbReference type="Pfam" id="PF18096"/>
    </source>
</evidence>
<dbReference type="EMBL" id="JBHSWJ010000002">
    <property type="protein sequence ID" value="MFC6714905.1"/>
    <property type="molecule type" value="Genomic_DNA"/>
</dbReference>
<dbReference type="Pfam" id="PF13649">
    <property type="entry name" value="Methyltransf_25"/>
    <property type="match status" value="1"/>
</dbReference>
<dbReference type="InterPro" id="IPR029063">
    <property type="entry name" value="SAM-dependent_MTases_sf"/>
</dbReference>
<feature type="domain" description="Methyltransferase" evidence="1">
    <location>
        <begin position="101"/>
        <end position="160"/>
    </location>
</feature>
<dbReference type="Pfam" id="PF18096">
    <property type="entry name" value="Thump_like"/>
    <property type="match status" value="1"/>
</dbReference>
<proteinExistence type="predicted"/>
<dbReference type="InterPro" id="IPR041497">
    <property type="entry name" value="Thump-like"/>
</dbReference>
<dbReference type="Proteomes" id="UP001596356">
    <property type="component" value="Unassembled WGS sequence"/>
</dbReference>
<dbReference type="GO" id="GO:0008168">
    <property type="term" value="F:methyltransferase activity"/>
    <property type="evidence" value="ECO:0007669"/>
    <property type="project" value="UniProtKB-KW"/>
</dbReference>
<keyword evidence="4" id="KW-1185">Reference proteome</keyword>
<dbReference type="CDD" id="cd02440">
    <property type="entry name" value="AdoMet_MTases"/>
    <property type="match status" value="1"/>
</dbReference>
<dbReference type="RefSeq" id="WP_377823624.1">
    <property type="nucleotide sequence ID" value="NZ_JBHSWJ010000002.1"/>
</dbReference>
<name>A0ABW2AVL3_9MICO</name>
<comment type="caution">
    <text evidence="3">The sequence shown here is derived from an EMBL/GenBank/DDBJ whole genome shotgun (WGS) entry which is preliminary data.</text>
</comment>
<keyword evidence="3" id="KW-0808">Transferase</keyword>
<feature type="domain" description="THUMP-like" evidence="2">
    <location>
        <begin position="336"/>
        <end position="406"/>
    </location>
</feature>
<dbReference type="SUPFAM" id="SSF53335">
    <property type="entry name" value="S-adenosyl-L-methionine-dependent methyltransferases"/>
    <property type="match status" value="1"/>
</dbReference>